<gene>
    <name evidence="3" type="ORF">GQ41_4431</name>
</gene>
<dbReference type="InterPro" id="IPR011429">
    <property type="entry name" value="Cyt_c_Planctomycete-type"/>
</dbReference>
<feature type="transmembrane region" description="Helical" evidence="1">
    <location>
        <begin position="71"/>
        <end position="91"/>
    </location>
</feature>
<dbReference type="RefSeq" id="WP_142190948.1">
    <property type="nucleotide sequence ID" value="NZ_VHIF01000001.1"/>
</dbReference>
<feature type="domain" description="Cytochrome C Planctomycete-type" evidence="2">
    <location>
        <begin position="190"/>
        <end position="249"/>
    </location>
</feature>
<keyword evidence="1" id="KW-0812">Transmembrane</keyword>
<organism evidence="3 4">
    <name type="scientific">Arenibacter algicola</name>
    <dbReference type="NCBI Taxonomy" id="616991"/>
    <lineage>
        <taxon>Bacteria</taxon>
        <taxon>Pseudomonadati</taxon>
        <taxon>Bacteroidota</taxon>
        <taxon>Flavobacteriia</taxon>
        <taxon>Flavobacteriales</taxon>
        <taxon>Flavobacteriaceae</taxon>
        <taxon>Arenibacter</taxon>
    </lineage>
</organism>
<proteinExistence type="predicted"/>
<evidence type="ECO:0000256" key="1">
    <source>
        <dbReference type="SAM" id="Phobius"/>
    </source>
</evidence>
<feature type="transmembrane region" description="Helical" evidence="1">
    <location>
        <begin position="134"/>
        <end position="152"/>
    </location>
</feature>
<protein>
    <submittedName>
        <fullName evidence="3">Membrane protein</fullName>
    </submittedName>
</protein>
<evidence type="ECO:0000313" key="4">
    <source>
        <dbReference type="Proteomes" id="UP000315363"/>
    </source>
</evidence>
<feature type="transmembrane region" description="Helical" evidence="1">
    <location>
        <begin position="43"/>
        <end position="64"/>
    </location>
</feature>
<name>A0ABY3AH12_9FLAO</name>
<keyword evidence="1" id="KW-0472">Membrane</keyword>
<dbReference type="EMBL" id="VHIF01000001">
    <property type="protein sequence ID" value="TQO39741.1"/>
    <property type="molecule type" value="Genomic_DNA"/>
</dbReference>
<evidence type="ECO:0000259" key="2">
    <source>
        <dbReference type="Pfam" id="PF07635"/>
    </source>
</evidence>
<dbReference type="Proteomes" id="UP000315363">
    <property type="component" value="Unassembled WGS sequence"/>
</dbReference>
<dbReference type="InterPro" id="IPR032675">
    <property type="entry name" value="LRR_dom_sf"/>
</dbReference>
<accession>A0ABY3AH12</accession>
<comment type="caution">
    <text evidence="3">The sequence shown here is derived from an EMBL/GenBank/DDBJ whole genome shotgun (WGS) entry which is preliminary data.</text>
</comment>
<feature type="transmembrane region" description="Helical" evidence="1">
    <location>
        <begin position="103"/>
        <end position="122"/>
    </location>
</feature>
<dbReference type="Gene3D" id="3.80.10.10">
    <property type="entry name" value="Ribonuclease Inhibitor"/>
    <property type="match status" value="1"/>
</dbReference>
<keyword evidence="1" id="KW-1133">Transmembrane helix</keyword>
<feature type="transmembrane region" description="Helical" evidence="1">
    <location>
        <begin position="12"/>
        <end position="31"/>
    </location>
</feature>
<dbReference type="SUPFAM" id="SSF52047">
    <property type="entry name" value="RNI-like"/>
    <property type="match status" value="1"/>
</dbReference>
<keyword evidence="4" id="KW-1185">Reference proteome</keyword>
<evidence type="ECO:0000313" key="3">
    <source>
        <dbReference type="EMBL" id="TQO39741.1"/>
    </source>
</evidence>
<dbReference type="Pfam" id="PF07635">
    <property type="entry name" value="PSCyt1"/>
    <property type="match status" value="1"/>
</dbReference>
<dbReference type="PANTHER" id="PTHR35889:SF3">
    <property type="entry name" value="F-BOX DOMAIN-CONTAINING PROTEIN"/>
    <property type="match status" value="1"/>
</dbReference>
<sequence length="476" mass="52655">MTYTSKNRWIDYIVLGFSVFLVFCLIFEQYIELPSLVSWVGRWHPLVLHFPIVLLLIAIFLGLSGQKVPDLLLTAGVISALVTAVSGFFLGNGSPAKGDLLFWHQWFGAGVALLAALWYGLSQMQLDQKIYTKGVQVALVVLVVVTGHYGGMVTHGEEFLALPTERRQEKIPIDPIIYKDIVTRILDGKCVSCHNPNKQKGELVMTDLAALLKGGESGNTLVPGEPEQSELIKRLHLPKEDEGYMPPEGKTPLNEVEIAILERWIALGASDTLRFGQLEKAEPLVGYIKGLMEPDPMEKWTKLPEVADTTLQNLSSDYLTIKRIASNSDALSISAYLSPNYDSKNLTDLARVADNIVELDLSGLPIGQEEMAFVGSCSSLEWLELDKTGITDTDVGKLIELRNLRLLKVYGTAISDQSVSIFQDFPNLKSLYIWETDISEKALDALREAKPGLLIDNGMGREINAFFAATDSIKTR</sequence>
<dbReference type="PANTHER" id="PTHR35889">
    <property type="entry name" value="CYCLOINULO-OLIGOSACCHARIDE FRUCTANOTRANSFERASE-RELATED"/>
    <property type="match status" value="1"/>
</dbReference>
<reference evidence="3 4" key="1">
    <citation type="submission" date="2019-06" db="EMBL/GenBank/DDBJ databases">
        <title>A large-scale integrated study on North Sea by COGITO (Coastal Microbe Genomic &amp; Taxonomic Observatory).</title>
        <authorList>
            <person name="Teeling H."/>
        </authorList>
    </citation>
    <scope>NUCLEOTIDE SEQUENCE [LARGE SCALE GENOMIC DNA]</scope>
    <source>
        <strain evidence="3 4">MAR_2009_79</strain>
    </source>
</reference>